<protein>
    <submittedName>
        <fullName evidence="1">Uncharacterized protein</fullName>
    </submittedName>
</protein>
<accession>A0A1B9ND93</accession>
<proteinExistence type="predicted"/>
<keyword evidence="2" id="KW-1185">Reference proteome</keyword>
<dbReference type="EMBL" id="LXMD01000021">
    <property type="protein sequence ID" value="OCG74567.1"/>
    <property type="molecule type" value="Genomic_DNA"/>
</dbReference>
<organism evidence="1 2">
    <name type="scientific">Microbacterium sediminis</name>
    <dbReference type="NCBI Taxonomy" id="904291"/>
    <lineage>
        <taxon>Bacteria</taxon>
        <taxon>Bacillati</taxon>
        <taxon>Actinomycetota</taxon>
        <taxon>Actinomycetes</taxon>
        <taxon>Micrococcales</taxon>
        <taxon>Microbacteriaceae</taxon>
        <taxon>Microbacterium</taxon>
    </lineage>
</organism>
<reference evidence="1 2" key="1">
    <citation type="submission" date="2016-05" db="EMBL/GenBank/DDBJ databases">
        <authorList>
            <person name="Lavstsen T."/>
            <person name="Jespersen J.S."/>
        </authorList>
    </citation>
    <scope>NUCLEOTIDE SEQUENCE [LARGE SCALE GENOMIC DNA]</scope>
    <source>
        <strain evidence="1 2">YLB-01</strain>
    </source>
</reference>
<evidence type="ECO:0000313" key="2">
    <source>
        <dbReference type="Proteomes" id="UP000093355"/>
    </source>
</evidence>
<dbReference type="AlphaFoldDB" id="A0A1B9ND93"/>
<dbReference type="Pfam" id="PF22564">
    <property type="entry name" value="HAAS"/>
    <property type="match status" value="1"/>
</dbReference>
<dbReference type="RefSeq" id="WP_067024391.1">
    <property type="nucleotide sequence ID" value="NZ_CP038256.1"/>
</dbReference>
<sequence length="321" mass="34314">MDAITKDDYTNRYVEAATRSLAPDQRDDYADELRASIRDQIDDRVANGEDPAEAERAVLTELGDPARLAAGYAGRQLQLIGPAFYSDWKRLLVLLLWITVPIGAFAGMIGPVVSGNVGGAVGGAIATALSVGVHVCFWVTLAFALVERFGGPARGLGEWTPDRLPLTSEGRTRFSEVVLAFVAVAVFAIVIAWDQLIGFVILRETGGDPLPFLHPGLWPWGFGLALTATLVTAVLTLLAYRRGEWATWMGIAAALLALAVTAAAVVLAVTGGLLNPEWFALVFRAADPGTVQVIQVALGVGIALLGLYAAWDAYRRTRSLR</sequence>
<comment type="caution">
    <text evidence="1">The sequence shown here is derived from an EMBL/GenBank/DDBJ whole genome shotgun (WGS) entry which is preliminary data.</text>
</comment>
<dbReference type="STRING" id="904291.A7J15_03240"/>
<dbReference type="NCBIfam" id="NF038403">
    <property type="entry name" value="perm_prefix_1"/>
    <property type="match status" value="1"/>
</dbReference>
<dbReference type="Proteomes" id="UP000093355">
    <property type="component" value="Unassembled WGS sequence"/>
</dbReference>
<evidence type="ECO:0000313" key="1">
    <source>
        <dbReference type="EMBL" id="OCG74567.1"/>
    </source>
</evidence>
<name>A0A1B9ND93_9MICO</name>
<dbReference type="OrthoDB" id="3171769at2"/>
<dbReference type="InterPro" id="IPR047928">
    <property type="entry name" value="Perm_prefix_1"/>
</dbReference>
<gene>
    <name evidence="1" type="ORF">A7J15_03240</name>
</gene>